<evidence type="ECO:0000313" key="6">
    <source>
        <dbReference type="EMBL" id="AAC37233.1"/>
    </source>
</evidence>
<evidence type="ECO:0000256" key="2">
    <source>
        <dbReference type="ARBA" id="ARBA00022729"/>
    </source>
</evidence>
<keyword evidence="2 5" id="KW-0732">Signal</keyword>
<feature type="signal peptide" evidence="5">
    <location>
        <begin position="1"/>
        <end position="19"/>
    </location>
</feature>
<organism evidence="6">
    <name type="scientific">Haliotis corrugata</name>
    <name type="common">Pink abalone</name>
    <dbReference type="NCBI Taxonomy" id="6453"/>
    <lineage>
        <taxon>Eukaryota</taxon>
        <taxon>Metazoa</taxon>
        <taxon>Spiralia</taxon>
        <taxon>Lophotrochozoa</taxon>
        <taxon>Mollusca</taxon>
        <taxon>Gastropoda</taxon>
        <taxon>Vetigastropoda</taxon>
        <taxon>Lepetellida</taxon>
        <taxon>Haliotoidea</taxon>
        <taxon>Haliotidae</taxon>
        <taxon>Haliotis</taxon>
    </lineage>
</organism>
<dbReference type="SUPFAM" id="SSF47082">
    <property type="entry name" value="Fertilization protein"/>
    <property type="match status" value="1"/>
</dbReference>
<evidence type="ECO:0000256" key="3">
    <source>
        <dbReference type="ARBA" id="ARBA00023279"/>
    </source>
</evidence>
<dbReference type="Gene3D" id="1.20.150.10">
    <property type="entry name" value="Fertilization protein"/>
    <property type="match status" value="1"/>
</dbReference>
<reference evidence="6" key="1">
    <citation type="journal article" date="1995" name="Proc. Natl. Acad. Sci. U.S.A.">
        <title>Extraordinary divergence and positive Darwinian selection in a fusagenic protein coating the acrosomal process of abalone spermatozoa.</title>
        <authorList>
            <person name="Swanson W.J."/>
            <person name="Vacquier V.D."/>
        </authorList>
    </citation>
    <scope>NUCLEOTIDE SEQUENCE</scope>
    <source>
        <tissue evidence="6">Testis</tissue>
    </source>
</reference>
<dbReference type="GO" id="GO:0007338">
    <property type="term" value="P:single fertilization"/>
    <property type="evidence" value="ECO:0007669"/>
    <property type="project" value="UniProtKB-KW"/>
</dbReference>
<name>Q25034_HALCO</name>
<dbReference type="InterPro" id="IPR001379">
    <property type="entry name" value="Egg_lysin"/>
</dbReference>
<dbReference type="Pfam" id="PF01303">
    <property type="entry name" value="Egg_lysin"/>
    <property type="match status" value="1"/>
</dbReference>
<accession>Q25034</accession>
<dbReference type="InterPro" id="IPR035916">
    <property type="entry name" value="Egg_lysin_sf"/>
</dbReference>
<proteinExistence type="evidence at transcript level"/>
<evidence type="ECO:0000256" key="4">
    <source>
        <dbReference type="ARBA" id="ARBA00029785"/>
    </source>
</evidence>
<evidence type="ECO:0000256" key="5">
    <source>
        <dbReference type="SAM" id="SignalP"/>
    </source>
</evidence>
<feature type="chain" id="PRO_5004202761" description="Egg-lysin" evidence="5">
    <location>
        <begin position="20"/>
        <end position="165"/>
    </location>
</feature>
<protein>
    <recommendedName>
        <fullName evidence="1">Egg-lysin</fullName>
    </recommendedName>
    <alternativeName>
        <fullName evidence="4">Sperm-lysin</fullName>
    </alternativeName>
</protein>
<evidence type="ECO:0000256" key="1">
    <source>
        <dbReference type="ARBA" id="ARBA00020186"/>
    </source>
</evidence>
<dbReference type="CDD" id="cd00243">
    <property type="entry name" value="Lysin-Sp18"/>
    <property type="match status" value="1"/>
</dbReference>
<keyword evidence="3" id="KW-0278">Fertilization</keyword>
<dbReference type="AlphaFoldDB" id="Q25034"/>
<dbReference type="EMBL" id="L36590">
    <property type="protein sequence ID" value="AAC37233.1"/>
    <property type="molecule type" value="mRNA"/>
</dbReference>
<sequence length="165" mass="19732">MRFLLLLCVLMGAVSQAVCRKRPNVWGKIVVKEKNKAAMKIGFMEYLDAKLVKFKRHWLVGANWKLQKFETDEMRYLAIKRLIKVCHGYTIWSQRLIMLKYRPLNEKYFKKVGRYLAWRNYLIVFRMWIGVLKKNLKRSEITKPMQKLLDTKDGELPCPVRKIHG</sequence>